<name>A6HHZ0_RAT</name>
<dbReference type="EMBL" id="CH473948">
    <property type="protein sequence ID" value="EDM05645.1"/>
    <property type="molecule type" value="Genomic_DNA"/>
</dbReference>
<reference evidence="1 2" key="1">
    <citation type="submission" date="2005-07" db="EMBL/GenBank/DDBJ databases">
        <authorList>
            <person name="Mural R.J."/>
            <person name="Li P.W."/>
            <person name="Adams M.D."/>
            <person name="Amanatides P.G."/>
            <person name="Baden-Tillson H."/>
            <person name="Barnstead M."/>
            <person name="Chin S.H."/>
            <person name="Dew I."/>
            <person name="Evans C.A."/>
            <person name="Ferriera S."/>
            <person name="Flanigan M."/>
            <person name="Fosler C."/>
            <person name="Glodek A."/>
            <person name="Gu Z."/>
            <person name="Holt R.A."/>
            <person name="Jennings D."/>
            <person name="Kraft C.L."/>
            <person name="Lu F."/>
            <person name="Nguyen T."/>
            <person name="Nusskern D.R."/>
            <person name="Pfannkoch C.M."/>
            <person name="Sitter C."/>
            <person name="Sutton G.G."/>
            <person name="Venter J.C."/>
            <person name="Wang Z."/>
            <person name="Woodage T."/>
            <person name="Zheng X.H."/>
            <person name="Zhong F."/>
        </authorList>
    </citation>
    <scope>NUCLEOTIDE SEQUENCE [LARGE SCALE GENOMIC DNA]</scope>
    <source>
        <strain>BN</strain>
        <strain evidence="2">Sprague-Dawley</strain>
    </source>
</reference>
<gene>
    <name evidence="1" type="ORF">rCG_33709</name>
</gene>
<accession>A6HHZ0</accession>
<organism evidence="1 2">
    <name type="scientific">Rattus norvegicus</name>
    <name type="common">Rat</name>
    <dbReference type="NCBI Taxonomy" id="10116"/>
    <lineage>
        <taxon>Eukaryota</taxon>
        <taxon>Metazoa</taxon>
        <taxon>Chordata</taxon>
        <taxon>Craniata</taxon>
        <taxon>Vertebrata</taxon>
        <taxon>Euteleostomi</taxon>
        <taxon>Mammalia</taxon>
        <taxon>Eutheria</taxon>
        <taxon>Euarchontoglires</taxon>
        <taxon>Glires</taxon>
        <taxon>Rodentia</taxon>
        <taxon>Myomorpha</taxon>
        <taxon>Muroidea</taxon>
        <taxon>Muridae</taxon>
        <taxon>Murinae</taxon>
        <taxon>Rattus</taxon>
    </lineage>
</organism>
<dbReference type="Proteomes" id="UP000234681">
    <property type="component" value="Chromosome 10"/>
</dbReference>
<protein>
    <submittedName>
        <fullName evidence="1">RCG33709</fullName>
    </submittedName>
</protein>
<evidence type="ECO:0000313" key="1">
    <source>
        <dbReference type="EMBL" id="EDM05645.1"/>
    </source>
</evidence>
<proteinExistence type="predicted"/>
<evidence type="ECO:0000313" key="2">
    <source>
        <dbReference type="Proteomes" id="UP000234681"/>
    </source>
</evidence>
<dbReference type="AlphaFoldDB" id="A6HHZ0"/>
<sequence>MCSVLQVPSSVSCHPCLGGSHTVELANYQAGLKLKIHLSLLPKCWD</sequence>